<reference evidence="3" key="1">
    <citation type="journal article" date="2023" name="Int. J. Syst. Evol. Microbiol.">
        <title>Mesoterricola silvestris gen. nov., sp. nov., Mesoterricola sediminis sp. nov., Geothrix oryzae sp. nov., Geothrix edaphica sp. nov., Geothrix rubra sp. nov., and Geothrix limicola sp. nov., six novel members of Acidobacteriota isolated from soils.</title>
        <authorList>
            <person name="Itoh H."/>
            <person name="Sugisawa Y."/>
            <person name="Mise K."/>
            <person name="Xu Z."/>
            <person name="Kuniyasu M."/>
            <person name="Ushijima N."/>
            <person name="Kawano K."/>
            <person name="Kobayashi E."/>
            <person name="Shiratori Y."/>
            <person name="Masuda Y."/>
            <person name="Senoo K."/>
        </authorList>
    </citation>
    <scope>NUCLEOTIDE SEQUENCE</scope>
    <source>
        <strain evidence="3">W786</strain>
    </source>
</reference>
<dbReference type="AlphaFoldDB" id="A0AA48KCQ6"/>
<comment type="similarity">
    <text evidence="1">Belongs to the metallophosphoesterase superfamily. YfcE family.</text>
</comment>
<keyword evidence="4" id="KW-1185">Reference proteome</keyword>
<dbReference type="InterPro" id="IPR024654">
    <property type="entry name" value="Calcineurin-like_PHP_lpxH"/>
</dbReference>
<accession>A0AA48KCQ6</accession>
<proteinExistence type="inferred from homology"/>
<feature type="domain" description="Calcineurin-like phosphoesterase" evidence="2">
    <location>
        <begin position="1"/>
        <end position="185"/>
    </location>
</feature>
<name>A0AA48KCQ6_9BACT</name>
<sequence>MKIAILADLHGNADALRALPEDADDVWVLGDLVNYGPEPGAVVAGLRARASVIVRGNHDAAVATPGDAAWKPRWRETAEATRRFTASVLPPEDLAYLGGLPLQARVTRGGATFHLVHATPSDPLYGHHAPGAPGWEAELRGTGADVLLVGHSHVPFIQPVGRAVVANPGSLGQPRNGDPRASYLLWEDGRLTLRTYAYPVETTVRKLQALAFPRAVETDLVALLRTGRP</sequence>
<dbReference type="PANTHER" id="PTHR42850:SF2">
    <property type="entry name" value="BLL5683 PROTEIN"/>
    <property type="match status" value="1"/>
</dbReference>
<dbReference type="EMBL" id="AP027081">
    <property type="protein sequence ID" value="BDU75577.1"/>
    <property type="molecule type" value="Genomic_DNA"/>
</dbReference>
<evidence type="ECO:0000313" key="3">
    <source>
        <dbReference type="EMBL" id="BDU75577.1"/>
    </source>
</evidence>
<dbReference type="PANTHER" id="PTHR42850">
    <property type="entry name" value="METALLOPHOSPHOESTERASE"/>
    <property type="match status" value="1"/>
</dbReference>
<dbReference type="InterPro" id="IPR050126">
    <property type="entry name" value="Ap4A_hydrolase"/>
</dbReference>
<organism evidence="3 4">
    <name type="scientific">Mesoterricola sediminis</name>
    <dbReference type="NCBI Taxonomy" id="2927980"/>
    <lineage>
        <taxon>Bacteria</taxon>
        <taxon>Pseudomonadati</taxon>
        <taxon>Acidobacteriota</taxon>
        <taxon>Holophagae</taxon>
        <taxon>Holophagales</taxon>
        <taxon>Holophagaceae</taxon>
        <taxon>Mesoterricola</taxon>
    </lineage>
</organism>
<dbReference type="GO" id="GO:0005737">
    <property type="term" value="C:cytoplasm"/>
    <property type="evidence" value="ECO:0007669"/>
    <property type="project" value="TreeGrafter"/>
</dbReference>
<gene>
    <name evidence="3" type="ORF">METESE_05350</name>
</gene>
<dbReference type="RefSeq" id="WP_243334624.1">
    <property type="nucleotide sequence ID" value="NZ_AP027081.1"/>
</dbReference>
<dbReference type="PIRSF" id="PIRSF000883">
    <property type="entry name" value="Pesterase_MJ0912"/>
    <property type="match status" value="1"/>
</dbReference>
<protein>
    <submittedName>
        <fullName evidence="3">Metallophosphoesterase</fullName>
    </submittedName>
</protein>
<dbReference type="KEGG" id="msea:METESE_05350"/>
<dbReference type="Gene3D" id="3.60.21.10">
    <property type="match status" value="1"/>
</dbReference>
<dbReference type="GO" id="GO:0016791">
    <property type="term" value="F:phosphatase activity"/>
    <property type="evidence" value="ECO:0007669"/>
    <property type="project" value="TreeGrafter"/>
</dbReference>
<dbReference type="InterPro" id="IPR029052">
    <property type="entry name" value="Metallo-depent_PP-like"/>
</dbReference>
<evidence type="ECO:0000313" key="4">
    <source>
        <dbReference type="Proteomes" id="UP001228113"/>
    </source>
</evidence>
<evidence type="ECO:0000259" key="2">
    <source>
        <dbReference type="Pfam" id="PF12850"/>
    </source>
</evidence>
<dbReference type="SUPFAM" id="SSF56300">
    <property type="entry name" value="Metallo-dependent phosphatases"/>
    <property type="match status" value="1"/>
</dbReference>
<dbReference type="Pfam" id="PF12850">
    <property type="entry name" value="Metallophos_2"/>
    <property type="match status" value="1"/>
</dbReference>
<dbReference type="Proteomes" id="UP001228113">
    <property type="component" value="Chromosome"/>
</dbReference>
<evidence type="ECO:0000256" key="1">
    <source>
        <dbReference type="ARBA" id="ARBA00008950"/>
    </source>
</evidence>
<dbReference type="InterPro" id="IPR011152">
    <property type="entry name" value="Pesterase_MJ0912"/>
</dbReference>